<comment type="caution">
    <text evidence="2">The sequence shown here is derived from an EMBL/GenBank/DDBJ whole genome shotgun (WGS) entry which is preliminary data.</text>
</comment>
<dbReference type="RefSeq" id="WP_141635184.1">
    <property type="nucleotide sequence ID" value="NZ_VIGB01000003.1"/>
</dbReference>
<evidence type="ECO:0000313" key="3">
    <source>
        <dbReference type="Proteomes" id="UP000319103"/>
    </source>
</evidence>
<organism evidence="2 3">
    <name type="scientific">Kitasatospora acidiphila</name>
    <dbReference type="NCBI Taxonomy" id="2567942"/>
    <lineage>
        <taxon>Bacteria</taxon>
        <taxon>Bacillati</taxon>
        <taxon>Actinomycetota</taxon>
        <taxon>Actinomycetes</taxon>
        <taxon>Kitasatosporales</taxon>
        <taxon>Streptomycetaceae</taxon>
        <taxon>Kitasatospora</taxon>
    </lineage>
</organism>
<gene>
    <name evidence="2" type="ORF">E6W39_23345</name>
</gene>
<reference evidence="2 3" key="1">
    <citation type="submission" date="2019-06" db="EMBL/GenBank/DDBJ databases">
        <title>Description of Kitasatospora acidophila sp. nov. isolated from pine grove soil, and reclassification of Streptomyces novaecaesareae to Kitasatospora novaeceasareae comb. nov.</title>
        <authorList>
            <person name="Kim M.J."/>
        </authorList>
    </citation>
    <scope>NUCLEOTIDE SEQUENCE [LARGE SCALE GENOMIC DNA]</scope>
    <source>
        <strain evidence="2 3">MMS16-CNU292</strain>
    </source>
</reference>
<proteinExistence type="predicted"/>
<dbReference type="Proteomes" id="UP000319103">
    <property type="component" value="Unassembled WGS sequence"/>
</dbReference>
<dbReference type="EMBL" id="VIGB01000003">
    <property type="protein sequence ID" value="TQF04623.1"/>
    <property type="molecule type" value="Genomic_DNA"/>
</dbReference>
<evidence type="ECO:0000313" key="2">
    <source>
        <dbReference type="EMBL" id="TQF04623.1"/>
    </source>
</evidence>
<feature type="region of interest" description="Disordered" evidence="1">
    <location>
        <begin position="30"/>
        <end position="59"/>
    </location>
</feature>
<sequence length="59" mass="6627">MIHNDVARVRDIPARRLAARALNRRLSSDDEALAADPTPRTLIRPLDGRPLTRELEAGR</sequence>
<name>A0A540W6K2_9ACTN</name>
<feature type="compositionally biased region" description="Basic and acidic residues" evidence="1">
    <location>
        <begin position="46"/>
        <end position="59"/>
    </location>
</feature>
<keyword evidence="3" id="KW-1185">Reference proteome</keyword>
<protein>
    <submittedName>
        <fullName evidence="2">Uncharacterized protein</fullName>
    </submittedName>
</protein>
<accession>A0A540W6K2</accession>
<evidence type="ECO:0000256" key="1">
    <source>
        <dbReference type="SAM" id="MobiDB-lite"/>
    </source>
</evidence>
<dbReference type="AlphaFoldDB" id="A0A540W6K2"/>